<feature type="compositionally biased region" description="Polar residues" evidence="5">
    <location>
        <begin position="278"/>
        <end position="314"/>
    </location>
</feature>
<dbReference type="Proteomes" id="UP000193920">
    <property type="component" value="Unassembled WGS sequence"/>
</dbReference>
<dbReference type="SMART" id="SM00320">
    <property type="entry name" value="WD40"/>
    <property type="match status" value="4"/>
</dbReference>
<feature type="region of interest" description="Disordered" evidence="5">
    <location>
        <begin position="491"/>
        <end position="510"/>
    </location>
</feature>
<dbReference type="EMBL" id="MCOG01000142">
    <property type="protein sequence ID" value="ORY37554.1"/>
    <property type="molecule type" value="Genomic_DNA"/>
</dbReference>
<dbReference type="OrthoDB" id="5600002at2759"/>
<keyword evidence="2" id="KW-0677">Repeat</keyword>
<dbReference type="InterPro" id="IPR015943">
    <property type="entry name" value="WD40/YVTN_repeat-like_dom_sf"/>
</dbReference>
<evidence type="ECO:0000256" key="3">
    <source>
        <dbReference type="PROSITE-ProRule" id="PRU00221"/>
    </source>
</evidence>
<sequence>MSNSYQNSLNAGVSANLSLKEKQIDNQKKENLKLLQQKYPNSMNIPNSTKQLYLLQQLQQQQLQQRQLQQQQLQQQQQLIYNKIQNKRKIDREKMLDTYIYDYCIKRDYKQTAELIKKEAKISTEDIKQINSEGFLYEWWTVFWEIYSAKENNEEDTTSEALTYINIQNLKAKQNELLRQMNSVNSQKGVNSNSLTSQLLNPQLKQLQQMQLQHLQKGQSSTLPQQSQNSQQLQASAQQSAVQQLQQQLQNKQNQGQTQSHSNSSSSILNSNQNHSSTLNNSNSIIPLSANPNTTSGTVTSKNPQLSTSSSPQFNINGTLTSLMNNSTYSSQNLPNTSRAQLVKAGSIVQPQQPTQSPHLSTNPSPQLAQGILRNSNISTASLSNPNNLQNIGGNSASAALNLYTTMKGNSSNISLQDKSQLLSQSQLMKMVQNKVLNQMKQQQKSGLNSTNATAATNTANTTVQNSSLGITNQINTSNINNVLILKKSAMSPTDTSQDMSPPPPKRLRSNNVQYSPILTKNTIQSPVLTTQQQNISVNASPVMNANSLLNDISASQLIGKDWSIANNKIRNQQLQSSTNLLLRRQSQIQQLQQPQLGLQNTETQELLLQQKAIQARTQGLKNSKAQIQYNLKLQQQSLQSSKLSMQTTNSILTSTNASNFQSLKAANITLPQSVDEDPEKIFPLPVESVFYGTGSNLIELPEKQNELAKKSKFYQSYNPNNLQILTPLNSLQGHKQKVSVCAFNSTGNTLASGSNDNKVIIWDVSNINVKPSQLWTLEGHKKTVNVVSFCNLTNVVGNAITPQTAESILNNIPSLLVTGSIDKTVRIWKLNGLKKNGTVNAKESYEMLSVFEDHNWGVTAADFCPIGVCNSQNVDGFGEVNKKVNIYCGSLDAEGELKVWNIVNKKILKSVKLNKSSKFDYLSNPLKFRPVNNGSNYASDSIIVSIVAAYATSLIVVDFLLPYNNINEDSTEDYTIRTRQTDHKKYISTLEWTNDGHNLVTASEDIIYVWNIDSNNEFQIIYSISSSENEKICSCIILPDPYRQQTNALTTTNNIKILRIAYSAYGNIYIWELDKTGKTMYSQYTQALGKVSTYSKAHAGTICSLSSCLRPKSIRNKITEGPMNDIILASSSNSKENNLKLWCLNL</sequence>
<evidence type="ECO:0000256" key="4">
    <source>
        <dbReference type="SAM" id="Coils"/>
    </source>
</evidence>
<dbReference type="InterPro" id="IPR044716">
    <property type="entry name" value="LEUNIG-like"/>
</dbReference>
<dbReference type="GO" id="GO:0003714">
    <property type="term" value="F:transcription corepressor activity"/>
    <property type="evidence" value="ECO:0007669"/>
    <property type="project" value="InterPro"/>
</dbReference>
<dbReference type="STRING" id="1754190.A0A1Y2BS53"/>
<dbReference type="AlphaFoldDB" id="A0A1Y2BS53"/>
<dbReference type="PROSITE" id="PS00678">
    <property type="entry name" value="WD_REPEATS_1"/>
    <property type="match status" value="1"/>
</dbReference>
<evidence type="ECO:0000256" key="5">
    <source>
        <dbReference type="SAM" id="MobiDB-lite"/>
    </source>
</evidence>
<dbReference type="Gene3D" id="2.130.10.10">
    <property type="entry name" value="YVTN repeat-like/Quinoprotein amine dehydrogenase"/>
    <property type="match status" value="2"/>
</dbReference>
<keyword evidence="4" id="KW-0175">Coiled coil</keyword>
<dbReference type="Pfam" id="PF08513">
    <property type="entry name" value="LisH"/>
    <property type="match status" value="1"/>
</dbReference>
<dbReference type="PROSITE" id="PS50896">
    <property type="entry name" value="LISH"/>
    <property type="match status" value="1"/>
</dbReference>
<feature type="region of interest" description="Disordered" evidence="5">
    <location>
        <begin position="210"/>
        <end position="314"/>
    </location>
</feature>
<dbReference type="PANTHER" id="PTHR44376:SF5">
    <property type="entry name" value="TRANSCRIPTIONAL COREPRESSOR LEUNIG ISOFORM X1"/>
    <property type="match status" value="1"/>
</dbReference>
<dbReference type="SUPFAM" id="SSF50978">
    <property type="entry name" value="WD40 repeat-like"/>
    <property type="match status" value="1"/>
</dbReference>
<dbReference type="InterPro" id="IPR019775">
    <property type="entry name" value="WD40_repeat_CS"/>
</dbReference>
<evidence type="ECO:0000256" key="1">
    <source>
        <dbReference type="ARBA" id="ARBA00022574"/>
    </source>
</evidence>
<dbReference type="InterPro" id="IPR006594">
    <property type="entry name" value="LisH"/>
</dbReference>
<dbReference type="PROSITE" id="PS50082">
    <property type="entry name" value="WD_REPEATS_2"/>
    <property type="match status" value="2"/>
</dbReference>
<evidence type="ECO:0000313" key="6">
    <source>
        <dbReference type="EMBL" id="ORY37554.1"/>
    </source>
</evidence>
<dbReference type="InterPro" id="IPR036322">
    <property type="entry name" value="WD40_repeat_dom_sf"/>
</dbReference>
<proteinExistence type="predicted"/>
<evidence type="ECO:0000313" key="7">
    <source>
        <dbReference type="Proteomes" id="UP000193920"/>
    </source>
</evidence>
<feature type="repeat" description="WD" evidence="3">
    <location>
        <begin position="732"/>
        <end position="767"/>
    </location>
</feature>
<evidence type="ECO:0000256" key="2">
    <source>
        <dbReference type="ARBA" id="ARBA00022737"/>
    </source>
</evidence>
<reference evidence="6 7" key="1">
    <citation type="submission" date="2016-08" db="EMBL/GenBank/DDBJ databases">
        <title>A Parts List for Fungal Cellulosomes Revealed by Comparative Genomics.</title>
        <authorList>
            <consortium name="DOE Joint Genome Institute"/>
            <person name="Haitjema C.H."/>
            <person name="Gilmore S.P."/>
            <person name="Henske J.K."/>
            <person name="Solomon K.V."/>
            <person name="De Groot R."/>
            <person name="Kuo A."/>
            <person name="Mondo S.J."/>
            <person name="Salamov A.A."/>
            <person name="Labutti K."/>
            <person name="Zhao Z."/>
            <person name="Chiniquy J."/>
            <person name="Barry K."/>
            <person name="Brewer H.M."/>
            <person name="Purvine S.O."/>
            <person name="Wright A.T."/>
            <person name="Boxma B."/>
            <person name="Van Alen T."/>
            <person name="Hackstein J.H."/>
            <person name="Baker S.E."/>
            <person name="Grigoriev I.V."/>
            <person name="O'Malley M.A."/>
        </authorList>
    </citation>
    <scope>NUCLEOTIDE SEQUENCE [LARGE SCALE GENOMIC DNA]</scope>
    <source>
        <strain evidence="6 7">G1</strain>
    </source>
</reference>
<keyword evidence="7" id="KW-1185">Reference proteome</keyword>
<feature type="compositionally biased region" description="Low complexity" evidence="5">
    <location>
        <begin position="210"/>
        <end position="277"/>
    </location>
</feature>
<dbReference type="InterPro" id="IPR001680">
    <property type="entry name" value="WD40_rpt"/>
</dbReference>
<accession>A0A1Y2BS53</accession>
<name>A0A1Y2BS53_9FUNG</name>
<organism evidence="6 7">
    <name type="scientific">Neocallimastix californiae</name>
    <dbReference type="NCBI Taxonomy" id="1754190"/>
    <lineage>
        <taxon>Eukaryota</taxon>
        <taxon>Fungi</taxon>
        <taxon>Fungi incertae sedis</taxon>
        <taxon>Chytridiomycota</taxon>
        <taxon>Chytridiomycota incertae sedis</taxon>
        <taxon>Neocallimastigomycetes</taxon>
        <taxon>Neocallimastigales</taxon>
        <taxon>Neocallimastigaceae</taxon>
        <taxon>Neocallimastix</taxon>
    </lineage>
</organism>
<feature type="repeat" description="WD" evidence="3">
    <location>
        <begin position="815"/>
        <end position="832"/>
    </location>
</feature>
<feature type="coiled-coil region" evidence="4">
    <location>
        <begin position="17"/>
        <end position="78"/>
    </location>
</feature>
<comment type="caution">
    <text evidence="6">The sequence shown here is derived from an EMBL/GenBank/DDBJ whole genome shotgun (WGS) entry which is preliminary data.</text>
</comment>
<dbReference type="Pfam" id="PF00400">
    <property type="entry name" value="WD40"/>
    <property type="match status" value="3"/>
</dbReference>
<dbReference type="SMART" id="SM00667">
    <property type="entry name" value="LisH"/>
    <property type="match status" value="1"/>
</dbReference>
<dbReference type="PROSITE" id="PS50294">
    <property type="entry name" value="WD_REPEATS_REGION"/>
    <property type="match status" value="1"/>
</dbReference>
<keyword evidence="1 3" id="KW-0853">WD repeat</keyword>
<gene>
    <name evidence="6" type="ORF">LY90DRAFT_511227</name>
</gene>
<protein>
    <submittedName>
        <fullName evidence="6">WD40 repeat-like protein</fullName>
    </submittedName>
</protein>
<feature type="compositionally biased region" description="Polar residues" evidence="5">
    <location>
        <begin position="491"/>
        <end position="500"/>
    </location>
</feature>
<dbReference type="PANTHER" id="PTHR44376">
    <property type="entry name" value="TRANSCRIPTIONAL REGULATOR OF FILAMENTOUS GROWTH FLO8"/>
    <property type="match status" value="1"/>
</dbReference>